<dbReference type="InterPro" id="IPR007060">
    <property type="entry name" value="FtsL/DivIC"/>
</dbReference>
<comment type="caution">
    <text evidence="3">The sequence shown here is derived from an EMBL/GenBank/DDBJ whole genome shotgun (WGS) entry which is preliminary data.</text>
</comment>
<dbReference type="EMBL" id="MGKT01000006">
    <property type="protein sequence ID" value="OGN31127.1"/>
    <property type="molecule type" value="Genomic_DNA"/>
</dbReference>
<keyword evidence="2" id="KW-0812">Transmembrane</keyword>
<feature type="transmembrane region" description="Helical" evidence="2">
    <location>
        <begin position="6"/>
        <end position="26"/>
    </location>
</feature>
<gene>
    <name evidence="3" type="ORF">A3I96_02435</name>
</gene>
<keyword evidence="2" id="KW-0472">Membrane</keyword>
<name>A0A1F8H0F3_9BACT</name>
<evidence type="ECO:0000256" key="2">
    <source>
        <dbReference type="SAM" id="Phobius"/>
    </source>
</evidence>
<reference evidence="3 4" key="1">
    <citation type="journal article" date="2016" name="Nat. Commun.">
        <title>Thousands of microbial genomes shed light on interconnected biogeochemical processes in an aquifer system.</title>
        <authorList>
            <person name="Anantharaman K."/>
            <person name="Brown C.T."/>
            <person name="Hug L.A."/>
            <person name="Sharon I."/>
            <person name="Castelle C.J."/>
            <person name="Probst A.J."/>
            <person name="Thomas B.C."/>
            <person name="Singh A."/>
            <person name="Wilkins M.J."/>
            <person name="Karaoz U."/>
            <person name="Brodie E.L."/>
            <person name="Williams K.H."/>
            <person name="Hubbard S.S."/>
            <person name="Banfield J.F."/>
        </authorList>
    </citation>
    <scope>NUCLEOTIDE SEQUENCE [LARGE SCALE GENOMIC DNA]</scope>
</reference>
<feature type="coiled-coil region" evidence="1">
    <location>
        <begin position="25"/>
        <end position="52"/>
    </location>
</feature>
<keyword evidence="2" id="KW-1133">Transmembrane helix</keyword>
<proteinExistence type="predicted"/>
<evidence type="ECO:0000256" key="1">
    <source>
        <dbReference type="SAM" id="Coils"/>
    </source>
</evidence>
<protein>
    <recommendedName>
        <fullName evidence="5">Septum formation initiator</fullName>
    </recommendedName>
</protein>
<dbReference type="Pfam" id="PF04977">
    <property type="entry name" value="DivIC"/>
    <property type="match status" value="1"/>
</dbReference>
<dbReference type="AlphaFoldDB" id="A0A1F8H0F3"/>
<organism evidence="3 4">
    <name type="scientific">Candidatus Yanofskybacteria bacterium RIFCSPLOWO2_02_FULL_44_18</name>
    <dbReference type="NCBI Taxonomy" id="1802705"/>
    <lineage>
        <taxon>Bacteria</taxon>
        <taxon>Candidatus Yanofskyibacteriota</taxon>
    </lineage>
</organism>
<sequence>MRNILPLKIITAALIIMIFWLGVNLLKLDDRKKELASEISGLESKASDIEKTNRALELYIANLNNPGFLDKEARIKLNYKSIGEQVVFFYEDKNKETIASKSEEGDYSFWQKIKNIFKRD</sequence>
<evidence type="ECO:0008006" key="5">
    <source>
        <dbReference type="Google" id="ProtNLM"/>
    </source>
</evidence>
<dbReference type="Proteomes" id="UP000177111">
    <property type="component" value="Unassembled WGS sequence"/>
</dbReference>
<evidence type="ECO:0000313" key="4">
    <source>
        <dbReference type="Proteomes" id="UP000177111"/>
    </source>
</evidence>
<accession>A0A1F8H0F3</accession>
<keyword evidence="1" id="KW-0175">Coiled coil</keyword>
<evidence type="ECO:0000313" key="3">
    <source>
        <dbReference type="EMBL" id="OGN31127.1"/>
    </source>
</evidence>